<dbReference type="InterPro" id="IPR007345">
    <property type="entry name" value="Polysacch_pyruvyl_Trfase"/>
</dbReference>
<accession>A0A414WU94</accession>
<name>A0A414WU94_9BACT</name>
<dbReference type="EMBL" id="QRJS01000035">
    <property type="protein sequence ID" value="RHH41642.1"/>
    <property type="molecule type" value="Genomic_DNA"/>
</dbReference>
<organism evidence="2 3">
    <name type="scientific">Phocaeicola plebeius</name>
    <dbReference type="NCBI Taxonomy" id="310297"/>
    <lineage>
        <taxon>Bacteria</taxon>
        <taxon>Pseudomonadati</taxon>
        <taxon>Bacteroidota</taxon>
        <taxon>Bacteroidia</taxon>
        <taxon>Bacteroidales</taxon>
        <taxon>Bacteroidaceae</taxon>
        <taxon>Phocaeicola</taxon>
    </lineage>
</organism>
<evidence type="ECO:0000259" key="1">
    <source>
        <dbReference type="Pfam" id="PF04230"/>
    </source>
</evidence>
<comment type="caution">
    <text evidence="2">The sequence shown here is derived from an EMBL/GenBank/DDBJ whole genome shotgun (WGS) entry which is preliminary data.</text>
</comment>
<dbReference type="RefSeq" id="WP_118244292.1">
    <property type="nucleotide sequence ID" value="NZ_QRJS01000035.1"/>
</dbReference>
<sequence length="369" mass="43011">MKKIGILTFHAPHNYGSMLQAWALQSYLTSRGYEVENINLRPKSQKRMYPNPLGHLGPHVIKRFIDNPRLFCQDVRKWYKFESFLKNKLKHTKKEYKNWDELYKDLPFYKYDAIVCGGDQIWNTTCLDFDKSYYLPSPLPNTKKISYAPSMGGFLSHFSDEKTIKFIQSNLNDFNYISVRETTTSHFLSKILEKNIEIVPDPTLLLTADDYNQLIPSAPIIKGDYILYYTPRYVKESEEIAYRLGKYYNLPIVSTNAQHNNPHFIIHNSVGPIEFLNILKHAKFVCGQSFHLVIFALIYHKDFVALDGDKDLRMLNLLESCDLKDRAISLKTPQIGGYSAINEEKIDIALHKFKKKGIKYINSWNENEI</sequence>
<dbReference type="GO" id="GO:0016740">
    <property type="term" value="F:transferase activity"/>
    <property type="evidence" value="ECO:0007669"/>
    <property type="project" value="UniProtKB-KW"/>
</dbReference>
<proteinExistence type="predicted"/>
<dbReference type="AlphaFoldDB" id="A0A414WU94"/>
<evidence type="ECO:0000313" key="3">
    <source>
        <dbReference type="Proteomes" id="UP000284998"/>
    </source>
</evidence>
<gene>
    <name evidence="2" type="ORF">DW204_12200</name>
</gene>
<dbReference type="Proteomes" id="UP000284998">
    <property type="component" value="Unassembled WGS sequence"/>
</dbReference>
<feature type="domain" description="Polysaccharide pyruvyl transferase" evidence="1">
    <location>
        <begin position="14"/>
        <end position="308"/>
    </location>
</feature>
<keyword evidence="2" id="KW-0808">Transferase</keyword>
<dbReference type="Pfam" id="PF04230">
    <property type="entry name" value="PS_pyruv_trans"/>
    <property type="match status" value="1"/>
</dbReference>
<reference evidence="2 3" key="1">
    <citation type="submission" date="2018-08" db="EMBL/GenBank/DDBJ databases">
        <title>A genome reference for cultivated species of the human gut microbiota.</title>
        <authorList>
            <person name="Zou Y."/>
            <person name="Xue W."/>
            <person name="Luo G."/>
        </authorList>
    </citation>
    <scope>NUCLEOTIDE SEQUENCE [LARGE SCALE GENOMIC DNA]</scope>
    <source>
        <strain evidence="2 3">AM17-44</strain>
    </source>
</reference>
<protein>
    <submittedName>
        <fullName evidence="2">Polysaccharide pyruvyl transferase family protein</fullName>
    </submittedName>
</protein>
<evidence type="ECO:0000313" key="2">
    <source>
        <dbReference type="EMBL" id="RHH41642.1"/>
    </source>
</evidence>